<evidence type="ECO:0000313" key="2">
    <source>
        <dbReference type="Proteomes" id="UP001465668"/>
    </source>
</evidence>
<keyword evidence="2" id="KW-1185">Reference proteome</keyword>
<dbReference type="EMBL" id="JARVKM010000097">
    <property type="protein sequence ID" value="KAK9770257.1"/>
    <property type="molecule type" value="Genomic_DNA"/>
</dbReference>
<gene>
    <name evidence="1" type="ORF">SCAR479_13068</name>
</gene>
<dbReference type="Proteomes" id="UP001465668">
    <property type="component" value="Unassembled WGS sequence"/>
</dbReference>
<organism evidence="1 2">
    <name type="scientific">Seiridium cardinale</name>
    <dbReference type="NCBI Taxonomy" id="138064"/>
    <lineage>
        <taxon>Eukaryota</taxon>
        <taxon>Fungi</taxon>
        <taxon>Dikarya</taxon>
        <taxon>Ascomycota</taxon>
        <taxon>Pezizomycotina</taxon>
        <taxon>Sordariomycetes</taxon>
        <taxon>Xylariomycetidae</taxon>
        <taxon>Amphisphaeriales</taxon>
        <taxon>Sporocadaceae</taxon>
        <taxon>Seiridium</taxon>
    </lineage>
</organism>
<comment type="caution">
    <text evidence="1">The sequence shown here is derived from an EMBL/GenBank/DDBJ whole genome shotgun (WGS) entry which is preliminary data.</text>
</comment>
<protein>
    <submittedName>
        <fullName evidence="1">Uncharacterized protein</fullName>
    </submittedName>
</protein>
<reference evidence="1 2" key="1">
    <citation type="submission" date="2024-02" db="EMBL/GenBank/DDBJ databases">
        <title>First draft genome assembly of two strains of Seiridium cardinale.</title>
        <authorList>
            <person name="Emiliani G."/>
            <person name="Scali E."/>
        </authorList>
    </citation>
    <scope>NUCLEOTIDE SEQUENCE [LARGE SCALE GENOMIC DNA]</scope>
    <source>
        <strain evidence="1 2">BM-138-000479</strain>
    </source>
</reference>
<evidence type="ECO:0000313" key="1">
    <source>
        <dbReference type="EMBL" id="KAK9770257.1"/>
    </source>
</evidence>
<name>A0ABR2X9B0_9PEZI</name>
<sequence>MSAARTMPEAQLCSCYCLGPGKTGLAQRLATNGLVHISSRSSITSYP</sequence>
<proteinExistence type="predicted"/>
<accession>A0ABR2X9B0</accession>